<proteinExistence type="predicted"/>
<reference evidence="1" key="1">
    <citation type="journal article" date="2023" name="Front. Mar. Sci.">
        <title>Tracing the invertebrate herpesviruses in the global sequence datasets.</title>
        <authorList>
            <person name="Rosani U."/>
            <person name="Gaia M."/>
            <person name="Delmont T.O."/>
            <person name="Krupovic M."/>
        </authorList>
    </citation>
    <scope>NUCLEOTIDE SEQUENCE</scope>
    <source>
        <strain evidence="1">MalacoHV1/China/2018</strain>
    </source>
</reference>
<evidence type="ECO:0000313" key="1">
    <source>
        <dbReference type="EMBL" id="DBA11736.1"/>
    </source>
</evidence>
<sequence length="102" mass="10062">MALGVAVTCLNSLSFFLLLGAVTSGSSESLFLFLNFSISLISSSTLISFGGSGVGAGKGITGFCSSTVSISLRNLSSKSSNLSGIGVLPPAATARLSSCSAC</sequence>
<reference evidence="1" key="2">
    <citation type="submission" date="2023-01" db="EMBL/GenBank/DDBJ databases">
        <authorList>
            <person name="Rosani U."/>
            <person name="Delmont T.O."/>
            <person name="Gaia M."/>
            <person name="Krupovic M."/>
        </authorList>
    </citation>
    <scope>NUCLEOTIDE SEQUENCE</scope>
    <source>
        <strain evidence="1">MalacoHV1/China/2018</strain>
    </source>
</reference>
<protein>
    <submittedName>
        <fullName evidence="1">ORF35</fullName>
    </submittedName>
</protein>
<dbReference type="EMBL" id="BK063092">
    <property type="protein sequence ID" value="DBA11736.1"/>
    <property type="molecule type" value="Genomic_DNA"/>
</dbReference>
<organism evidence="1">
    <name type="scientific">Malaco herpesvirus 1</name>
    <dbReference type="NCBI Taxonomy" id="3031797"/>
    <lineage>
        <taxon>Viruses</taxon>
        <taxon>Duplodnaviria</taxon>
        <taxon>Heunggongvirae</taxon>
        <taxon>Peploviricota</taxon>
        <taxon>Herviviricetes</taxon>
        <taxon>Herpesvirales</taxon>
        <taxon>Malacoherpesviridae</taxon>
    </lineage>
</organism>
<accession>A0AA48SFG3</accession>
<name>A0AA48SFG3_9VIRU</name>